<name>A0ABR8LTG4_9FLAO</name>
<keyword evidence="3" id="KW-1185">Reference proteome</keyword>
<evidence type="ECO:0000313" key="3">
    <source>
        <dbReference type="Proteomes" id="UP000627521"/>
    </source>
</evidence>
<dbReference type="EMBL" id="JACXXH010000002">
    <property type="protein sequence ID" value="MBD3862668.1"/>
    <property type="molecule type" value="Genomic_DNA"/>
</dbReference>
<dbReference type="Proteomes" id="UP000627521">
    <property type="component" value="Unassembled WGS sequence"/>
</dbReference>
<evidence type="ECO:0000313" key="2">
    <source>
        <dbReference type="EMBL" id="MBD3862668.1"/>
    </source>
</evidence>
<dbReference type="InterPro" id="IPR018638">
    <property type="entry name" value="DUF2061_membrane"/>
</dbReference>
<accession>A0ABR8LTG4</accession>
<comment type="caution">
    <text evidence="2">The sequence shown here is derived from an EMBL/GenBank/DDBJ whole genome shotgun (WGS) entry which is preliminary data.</text>
</comment>
<sequence length="84" mass="9882">MILDAFFKIENKKKEAKSSEENINRSILKTISWRIIGTLDTLVITYFITGTIKMALSIGFIEFFSKMLLYFFHERAWNKIKLGK</sequence>
<evidence type="ECO:0000259" key="1">
    <source>
        <dbReference type="Pfam" id="PF09834"/>
    </source>
</evidence>
<feature type="domain" description="DUF2061" evidence="1">
    <location>
        <begin position="27"/>
        <end position="78"/>
    </location>
</feature>
<dbReference type="Pfam" id="PF09834">
    <property type="entry name" value="DUF2061"/>
    <property type="match status" value="1"/>
</dbReference>
<reference evidence="2 3" key="1">
    <citation type="submission" date="2020-09" db="EMBL/GenBank/DDBJ databases">
        <title>Bacillus nautilus sp. nov., Chryseoglobus crepusculi sp. nov, and Psychrobacter noctis sp. nov., isolated from deep-sea sponges from the equatorial Atlantic.</title>
        <authorList>
            <person name="Stennett H.L."/>
            <person name="Williams S.E."/>
        </authorList>
    </citation>
    <scope>NUCLEOTIDE SEQUENCE [LARGE SCALE GENOMIC DNA]</scope>
    <source>
        <strain evidence="2 3">28M-24</strain>
    </source>
</reference>
<protein>
    <submittedName>
        <fullName evidence="2">DUF2061 domain-containing protein</fullName>
    </submittedName>
</protein>
<organism evidence="2 3">
    <name type="scientific">Olleya marilimosa</name>
    <dbReference type="NCBI Taxonomy" id="272164"/>
    <lineage>
        <taxon>Bacteria</taxon>
        <taxon>Pseudomonadati</taxon>
        <taxon>Bacteroidota</taxon>
        <taxon>Flavobacteriia</taxon>
        <taxon>Flavobacteriales</taxon>
        <taxon>Flavobacteriaceae</taxon>
    </lineage>
</organism>
<proteinExistence type="predicted"/>
<gene>
    <name evidence="2" type="ORF">IEG06_04335</name>
</gene>
<dbReference type="RefSeq" id="WP_028284324.1">
    <property type="nucleotide sequence ID" value="NZ_CAXBHU010000002.1"/>
</dbReference>